<protein>
    <submittedName>
        <fullName evidence="1">Uncharacterized protein</fullName>
    </submittedName>
</protein>
<proteinExistence type="predicted"/>
<keyword evidence="2" id="KW-1185">Reference proteome</keyword>
<dbReference type="Proteomes" id="UP000199564">
    <property type="component" value="Unassembled WGS sequence"/>
</dbReference>
<gene>
    <name evidence="1" type="ORF">SAMN04488519_1179</name>
</gene>
<evidence type="ECO:0000313" key="1">
    <source>
        <dbReference type="EMBL" id="SFO79718.1"/>
    </source>
</evidence>
<reference evidence="2" key="1">
    <citation type="submission" date="2016-10" db="EMBL/GenBank/DDBJ databases">
        <authorList>
            <person name="Varghese N."/>
            <person name="Submissions S."/>
        </authorList>
    </citation>
    <scope>NUCLEOTIDE SEQUENCE [LARGE SCALE GENOMIC DNA]</scope>
    <source>
        <strain evidence="2">DSM 15282</strain>
    </source>
</reference>
<dbReference type="EMBL" id="FOVW01000017">
    <property type="protein sequence ID" value="SFO79718.1"/>
    <property type="molecule type" value="Genomic_DNA"/>
</dbReference>
<organism evidence="1 2">
    <name type="scientific">Algoriphagus ornithinivorans</name>
    <dbReference type="NCBI Taxonomy" id="226506"/>
    <lineage>
        <taxon>Bacteria</taxon>
        <taxon>Pseudomonadati</taxon>
        <taxon>Bacteroidota</taxon>
        <taxon>Cytophagia</taxon>
        <taxon>Cytophagales</taxon>
        <taxon>Cyclobacteriaceae</taxon>
        <taxon>Algoriphagus</taxon>
    </lineage>
</organism>
<name>A0A1I5K406_9BACT</name>
<accession>A0A1I5K406</accession>
<sequence length="51" mass="5607">MTEKQISPAANTGLAKVAVQCSADIFVVNQSLVLRINICGENRHLRQALKR</sequence>
<dbReference type="AlphaFoldDB" id="A0A1I5K406"/>
<dbReference type="STRING" id="226506.SAMN04488519_1179"/>
<evidence type="ECO:0000313" key="2">
    <source>
        <dbReference type="Proteomes" id="UP000199564"/>
    </source>
</evidence>